<protein>
    <submittedName>
        <fullName evidence="1">Uncharacterized protein</fullName>
    </submittedName>
</protein>
<dbReference type="AlphaFoldDB" id="A0AAW2E0M6"/>
<name>A0AAW2E0M6_9ROSI</name>
<sequence>MVWECLRSWSLKGDRRGPVGSPGGNGLEGCFEGTVTGSLSESPDKPVSFCTRSLKEFVSACTKVVAVGEFMELVVLECFSIRERMSFCFFVYVFSLVINV</sequence>
<dbReference type="Proteomes" id="UP001459277">
    <property type="component" value="Unassembled WGS sequence"/>
</dbReference>
<reference evidence="1 2" key="1">
    <citation type="submission" date="2024-01" db="EMBL/GenBank/DDBJ databases">
        <title>A telomere-to-telomere, gap-free genome of sweet tea (Lithocarpus litseifolius).</title>
        <authorList>
            <person name="Zhou J."/>
        </authorList>
    </citation>
    <scope>NUCLEOTIDE SEQUENCE [LARGE SCALE GENOMIC DNA]</scope>
    <source>
        <strain evidence="1">Zhou-2022a</strain>
        <tissue evidence="1">Leaf</tissue>
    </source>
</reference>
<comment type="caution">
    <text evidence="1">The sequence shown here is derived from an EMBL/GenBank/DDBJ whole genome shotgun (WGS) entry which is preliminary data.</text>
</comment>
<gene>
    <name evidence="1" type="ORF">SO802_003651</name>
</gene>
<proteinExistence type="predicted"/>
<dbReference type="EMBL" id="JAZDWU010000001">
    <property type="protein sequence ID" value="KAL0016582.1"/>
    <property type="molecule type" value="Genomic_DNA"/>
</dbReference>
<evidence type="ECO:0000313" key="2">
    <source>
        <dbReference type="Proteomes" id="UP001459277"/>
    </source>
</evidence>
<accession>A0AAW2E0M6</accession>
<evidence type="ECO:0000313" key="1">
    <source>
        <dbReference type="EMBL" id="KAL0016582.1"/>
    </source>
</evidence>
<keyword evidence="2" id="KW-1185">Reference proteome</keyword>
<organism evidence="1 2">
    <name type="scientific">Lithocarpus litseifolius</name>
    <dbReference type="NCBI Taxonomy" id="425828"/>
    <lineage>
        <taxon>Eukaryota</taxon>
        <taxon>Viridiplantae</taxon>
        <taxon>Streptophyta</taxon>
        <taxon>Embryophyta</taxon>
        <taxon>Tracheophyta</taxon>
        <taxon>Spermatophyta</taxon>
        <taxon>Magnoliopsida</taxon>
        <taxon>eudicotyledons</taxon>
        <taxon>Gunneridae</taxon>
        <taxon>Pentapetalae</taxon>
        <taxon>rosids</taxon>
        <taxon>fabids</taxon>
        <taxon>Fagales</taxon>
        <taxon>Fagaceae</taxon>
        <taxon>Lithocarpus</taxon>
    </lineage>
</organism>